<keyword evidence="3" id="KW-1185">Reference proteome</keyword>
<dbReference type="OrthoDB" id="10047217at2759"/>
<proteinExistence type="predicted"/>
<dbReference type="EMBL" id="CAJNOM010000005">
    <property type="protein sequence ID" value="CAF0752719.1"/>
    <property type="molecule type" value="Genomic_DNA"/>
</dbReference>
<name>A0A813PFK9_9BILA</name>
<organism evidence="2 3">
    <name type="scientific">Adineta steineri</name>
    <dbReference type="NCBI Taxonomy" id="433720"/>
    <lineage>
        <taxon>Eukaryota</taxon>
        <taxon>Metazoa</taxon>
        <taxon>Spiralia</taxon>
        <taxon>Gnathifera</taxon>
        <taxon>Rotifera</taxon>
        <taxon>Eurotatoria</taxon>
        <taxon>Bdelloidea</taxon>
        <taxon>Adinetida</taxon>
        <taxon>Adinetidae</taxon>
        <taxon>Adineta</taxon>
    </lineage>
</organism>
<keyword evidence="1" id="KW-0812">Transmembrane</keyword>
<gene>
    <name evidence="2" type="ORF">QVE165_LOCUS1587</name>
</gene>
<dbReference type="AlphaFoldDB" id="A0A813PFK9"/>
<comment type="caution">
    <text evidence="2">The sequence shown here is derived from an EMBL/GenBank/DDBJ whole genome shotgun (WGS) entry which is preliminary data.</text>
</comment>
<keyword evidence="1" id="KW-0472">Membrane</keyword>
<evidence type="ECO:0000313" key="2">
    <source>
        <dbReference type="EMBL" id="CAF0752719.1"/>
    </source>
</evidence>
<evidence type="ECO:0000313" key="3">
    <source>
        <dbReference type="Proteomes" id="UP000663832"/>
    </source>
</evidence>
<feature type="transmembrane region" description="Helical" evidence="1">
    <location>
        <begin position="6"/>
        <end position="22"/>
    </location>
</feature>
<dbReference type="Proteomes" id="UP000663832">
    <property type="component" value="Unassembled WGS sequence"/>
</dbReference>
<evidence type="ECO:0000256" key="1">
    <source>
        <dbReference type="SAM" id="Phobius"/>
    </source>
</evidence>
<sequence length="119" mass="13016">MNFYSVIVLFILLTIILLFNISNPPDLWLNISHLSVDKISLATDNLKASASISAKIANLVSFNTGVDVIIGKVKLTSTGINTQVQLAIHLDNIARIISRTMTSLDLNPFLVSTSNNDFE</sequence>
<reference evidence="2" key="1">
    <citation type="submission" date="2021-02" db="EMBL/GenBank/DDBJ databases">
        <authorList>
            <person name="Nowell W R."/>
        </authorList>
    </citation>
    <scope>NUCLEOTIDE SEQUENCE</scope>
</reference>
<protein>
    <submittedName>
        <fullName evidence="2">Uncharacterized protein</fullName>
    </submittedName>
</protein>
<accession>A0A813PFK9</accession>
<keyword evidence="1" id="KW-1133">Transmembrane helix</keyword>